<proteinExistence type="predicted"/>
<dbReference type="Proteomes" id="UP000829398">
    <property type="component" value="Chromosome 8"/>
</dbReference>
<reference evidence="2" key="1">
    <citation type="journal article" date="2023" name="Hortic. Res.">
        <title>A chromosome-level phased genome enabling allele-level studies in sweet orange: a case study on citrus Huanglongbing tolerance.</title>
        <authorList>
            <person name="Wu B."/>
            <person name="Yu Q."/>
            <person name="Deng Z."/>
            <person name="Duan Y."/>
            <person name="Luo F."/>
            <person name="Gmitter F. Jr."/>
        </authorList>
    </citation>
    <scope>NUCLEOTIDE SEQUENCE [LARGE SCALE GENOMIC DNA]</scope>
    <source>
        <strain evidence="2">cv. Valencia</strain>
    </source>
</reference>
<evidence type="ECO:0000313" key="1">
    <source>
        <dbReference type="EMBL" id="KAH9701324.1"/>
    </source>
</evidence>
<protein>
    <submittedName>
        <fullName evidence="1">Catalytic/ hydrolase</fullName>
    </submittedName>
</protein>
<comment type="caution">
    <text evidence="1">The sequence shown here is derived from an EMBL/GenBank/DDBJ whole genome shotgun (WGS) entry which is preliminary data.</text>
</comment>
<evidence type="ECO:0000313" key="2">
    <source>
        <dbReference type="Proteomes" id="UP000829398"/>
    </source>
</evidence>
<name>A0ACB8IWP2_CITSI</name>
<accession>A0ACB8IWP2</accession>
<keyword evidence="1" id="KW-0378">Hydrolase</keyword>
<sequence>MEYKNENKQVSNQKYDCLLFDLDDTIYPLTSGLSKEVTKNIQEYMLQKLCIEEAKVPELCVSLYKFYGTTLAGLRAIGYQFDCDDFHSYVHGRLPYMMLKPDPVLRNLLLSLPIRKVIFTNADKTHAARVLSRLGLEDCFERIISFETLNSTDKGTVLVDQDASESERPTELFDIDDYCSRPNADLELPRTPVVCKPFEEAFEQVFKIANINPRKTIFFDDSIRNLETGKRLGLHTVWVGTSHRAEGVDYALESIHNIKEALPELWEVAGENSESISYSGKVFLPSFQKNYHCLCNRYFCHHF</sequence>
<organism evidence="1 2">
    <name type="scientific">Citrus sinensis</name>
    <name type="common">Sweet orange</name>
    <name type="synonym">Citrus aurantium var. sinensis</name>
    <dbReference type="NCBI Taxonomy" id="2711"/>
    <lineage>
        <taxon>Eukaryota</taxon>
        <taxon>Viridiplantae</taxon>
        <taxon>Streptophyta</taxon>
        <taxon>Embryophyta</taxon>
        <taxon>Tracheophyta</taxon>
        <taxon>Spermatophyta</taxon>
        <taxon>Magnoliopsida</taxon>
        <taxon>eudicotyledons</taxon>
        <taxon>Gunneridae</taxon>
        <taxon>Pentapetalae</taxon>
        <taxon>rosids</taxon>
        <taxon>malvids</taxon>
        <taxon>Sapindales</taxon>
        <taxon>Rutaceae</taxon>
        <taxon>Aurantioideae</taxon>
        <taxon>Citrus</taxon>
    </lineage>
</organism>
<gene>
    <name evidence="1" type="ORF">KPL71_024956</name>
</gene>
<dbReference type="EMBL" id="CM039177">
    <property type="protein sequence ID" value="KAH9701324.1"/>
    <property type="molecule type" value="Genomic_DNA"/>
</dbReference>
<keyword evidence="2" id="KW-1185">Reference proteome</keyword>